<dbReference type="PANTHER" id="PTHR30294">
    <property type="entry name" value="MEMBRANE COMPONENT OF ABC TRANSPORTER YHHJ-RELATED"/>
    <property type="match status" value="1"/>
</dbReference>
<gene>
    <name evidence="8" type="ORF">ST44_11245</name>
</gene>
<organism evidence="8 9">
    <name type="scientific">Prevotella pectinovora</name>
    <dbReference type="NCBI Taxonomy" id="1602169"/>
    <lineage>
        <taxon>Bacteria</taxon>
        <taxon>Pseudomonadati</taxon>
        <taxon>Bacteroidota</taxon>
        <taxon>Bacteroidia</taxon>
        <taxon>Bacteroidales</taxon>
        <taxon>Prevotellaceae</taxon>
        <taxon>Prevotella</taxon>
    </lineage>
</organism>
<feature type="domain" description="ABC-2 type transporter transmembrane" evidence="7">
    <location>
        <begin position="17"/>
        <end position="368"/>
    </location>
</feature>
<feature type="transmembrane region" description="Helical" evidence="6">
    <location>
        <begin position="263"/>
        <end position="286"/>
    </location>
</feature>
<reference evidence="8 9" key="1">
    <citation type="submission" date="2015-01" db="EMBL/GenBank/DDBJ databases">
        <title>Comparative genomics of non-oral Prevotella species.</title>
        <authorList>
            <person name="Accetto T."/>
            <person name="Nograsek B."/>
            <person name="Avgustin G."/>
        </authorList>
    </citation>
    <scope>NUCLEOTIDE SEQUENCE [LARGE SCALE GENOMIC DNA]</scope>
    <source>
        <strain evidence="8 9">P5-119</strain>
    </source>
</reference>
<feature type="transmembrane region" description="Helical" evidence="6">
    <location>
        <begin position="225"/>
        <end position="251"/>
    </location>
</feature>
<keyword evidence="4 6" id="KW-1133">Transmembrane helix</keyword>
<feature type="transmembrane region" description="Helical" evidence="6">
    <location>
        <begin position="349"/>
        <end position="371"/>
    </location>
</feature>
<sequence>MAVFLRELHIIFTTPVYLICMFLLPMFVMVFFTTLMDQGQPNKMPVGIVDLDNTVTTRQLTRKLDAFQNTDVVAYYNSVDEARLAMQRNEIYGFMYFPKGTTDKLLASRQPKISFYYSYTSLTAGALLYKDLKTIATLGSAGVGSATMQARGYTQKQIMAFLQPIAVDLHAVKNPWTNYNFYLTTMLVPGCLMLFIFLLTPYSLGTELKFNRARKLLLVAGGDKWTLLLGKLLPQTLIFLSVFYLYSLYVYGILGFPHSGGTFHILLLGLLAVTASQGFGAFMFGLMPSLRMSMSTCSLWAVLSFSLVGTAFPVFAMDPAIEGIAQMFPLRHYFRIYQTSVFNDFPLSYAWVNLVAMIAFSLLPMLVAGNIRKAMREYKYME</sequence>
<dbReference type="InterPro" id="IPR051449">
    <property type="entry name" value="ABC-2_transporter_component"/>
</dbReference>
<evidence type="ECO:0000313" key="9">
    <source>
        <dbReference type="Proteomes" id="UP000032046"/>
    </source>
</evidence>
<dbReference type="AlphaFoldDB" id="A0A0D0HAZ4"/>
<dbReference type="STRING" id="1602171.ST44_11245"/>
<comment type="caution">
    <text evidence="8">The sequence shown here is derived from an EMBL/GenBank/DDBJ whole genome shotgun (WGS) entry which is preliminary data.</text>
</comment>
<evidence type="ECO:0000256" key="4">
    <source>
        <dbReference type="ARBA" id="ARBA00022989"/>
    </source>
</evidence>
<dbReference type="EMBL" id="JXQK01000080">
    <property type="protein sequence ID" value="KIP60582.1"/>
    <property type="molecule type" value="Genomic_DNA"/>
</dbReference>
<evidence type="ECO:0000313" key="8">
    <source>
        <dbReference type="EMBL" id="KIP60582.1"/>
    </source>
</evidence>
<feature type="transmembrane region" description="Helical" evidence="6">
    <location>
        <begin position="113"/>
        <end position="129"/>
    </location>
</feature>
<feature type="transmembrane region" description="Helical" evidence="6">
    <location>
        <begin position="16"/>
        <end position="35"/>
    </location>
</feature>
<keyword evidence="5 6" id="KW-0472">Membrane</keyword>
<dbReference type="InterPro" id="IPR013525">
    <property type="entry name" value="ABC2_TM"/>
</dbReference>
<evidence type="ECO:0000259" key="7">
    <source>
        <dbReference type="Pfam" id="PF12698"/>
    </source>
</evidence>
<dbReference type="GO" id="GO:0005886">
    <property type="term" value="C:plasma membrane"/>
    <property type="evidence" value="ECO:0007669"/>
    <property type="project" value="UniProtKB-SubCell"/>
</dbReference>
<evidence type="ECO:0000256" key="5">
    <source>
        <dbReference type="ARBA" id="ARBA00023136"/>
    </source>
</evidence>
<feature type="transmembrane region" description="Helical" evidence="6">
    <location>
        <begin position="181"/>
        <end position="204"/>
    </location>
</feature>
<keyword evidence="2" id="KW-1003">Cell membrane</keyword>
<protein>
    <submittedName>
        <fullName evidence="8">Membrane protein</fullName>
    </submittedName>
</protein>
<comment type="subcellular location">
    <subcellularLocation>
        <location evidence="1">Cell membrane</location>
        <topology evidence="1">Multi-pass membrane protein</topology>
    </subcellularLocation>
</comment>
<dbReference type="PANTHER" id="PTHR30294:SF47">
    <property type="entry name" value="INNER MEMBRANE TRANSPORT PERMEASE YHHJ"/>
    <property type="match status" value="1"/>
</dbReference>
<accession>A0A0D0HAZ4</accession>
<keyword evidence="3 6" id="KW-0812">Transmembrane</keyword>
<evidence type="ECO:0000256" key="1">
    <source>
        <dbReference type="ARBA" id="ARBA00004651"/>
    </source>
</evidence>
<name>A0A0D0HAZ4_9BACT</name>
<dbReference type="Gene3D" id="3.40.1710.10">
    <property type="entry name" value="abc type-2 transporter like domain"/>
    <property type="match status" value="1"/>
</dbReference>
<feature type="transmembrane region" description="Helical" evidence="6">
    <location>
        <begin position="298"/>
        <end position="317"/>
    </location>
</feature>
<proteinExistence type="predicted"/>
<dbReference type="Pfam" id="PF12698">
    <property type="entry name" value="ABC2_membrane_3"/>
    <property type="match status" value="1"/>
</dbReference>
<evidence type="ECO:0000256" key="3">
    <source>
        <dbReference type="ARBA" id="ARBA00022692"/>
    </source>
</evidence>
<evidence type="ECO:0000256" key="6">
    <source>
        <dbReference type="SAM" id="Phobius"/>
    </source>
</evidence>
<evidence type="ECO:0000256" key="2">
    <source>
        <dbReference type="ARBA" id="ARBA00022475"/>
    </source>
</evidence>
<dbReference type="Proteomes" id="UP000032046">
    <property type="component" value="Unassembled WGS sequence"/>
</dbReference>
<dbReference type="GO" id="GO:0140359">
    <property type="term" value="F:ABC-type transporter activity"/>
    <property type="evidence" value="ECO:0007669"/>
    <property type="project" value="InterPro"/>
</dbReference>
<keyword evidence="9" id="KW-1185">Reference proteome</keyword>